<dbReference type="AlphaFoldDB" id="X1NN75"/>
<sequence>MRRKPYENRKQKGEMKEMKEVYKKSRLKVVVAFAVVLVFILPGSAVFANVSDTIVSISPDSQDVEKGTSFTVDVFIEPGEPVTAAQFFHLYFDETLIQADSVTEGDLFSGHGTWFDAGIIDNVNGEIKDVFGLITDGTNVTDL</sequence>
<reference evidence="1" key="1">
    <citation type="journal article" date="2014" name="Front. Microbiol.">
        <title>High frequency of phylogenetically diverse reductive dehalogenase-homologous genes in deep subseafloor sedimentary metagenomes.</title>
        <authorList>
            <person name="Kawai M."/>
            <person name="Futagami T."/>
            <person name="Toyoda A."/>
            <person name="Takaki Y."/>
            <person name="Nishi S."/>
            <person name="Hori S."/>
            <person name="Arai W."/>
            <person name="Tsubouchi T."/>
            <person name="Morono Y."/>
            <person name="Uchiyama I."/>
            <person name="Ito T."/>
            <person name="Fujiyama A."/>
            <person name="Inagaki F."/>
            <person name="Takami H."/>
        </authorList>
    </citation>
    <scope>NUCLEOTIDE SEQUENCE</scope>
    <source>
        <strain evidence="1">Expedition CK06-06</strain>
    </source>
</reference>
<proteinExistence type="predicted"/>
<dbReference type="SUPFAM" id="SSF49384">
    <property type="entry name" value="Carbohydrate-binding domain"/>
    <property type="match status" value="1"/>
</dbReference>
<comment type="caution">
    <text evidence="1">The sequence shown here is derived from an EMBL/GenBank/DDBJ whole genome shotgun (WGS) entry which is preliminary data.</text>
</comment>
<dbReference type="GO" id="GO:0030246">
    <property type="term" value="F:carbohydrate binding"/>
    <property type="evidence" value="ECO:0007669"/>
    <property type="project" value="InterPro"/>
</dbReference>
<evidence type="ECO:0008006" key="2">
    <source>
        <dbReference type="Google" id="ProtNLM"/>
    </source>
</evidence>
<dbReference type="InterPro" id="IPR008965">
    <property type="entry name" value="CBM2/CBM3_carb-bd_dom_sf"/>
</dbReference>
<evidence type="ECO:0000313" key="1">
    <source>
        <dbReference type="EMBL" id="GAI45048.1"/>
    </source>
</evidence>
<organism evidence="1">
    <name type="scientific">marine sediment metagenome</name>
    <dbReference type="NCBI Taxonomy" id="412755"/>
    <lineage>
        <taxon>unclassified sequences</taxon>
        <taxon>metagenomes</taxon>
        <taxon>ecological metagenomes</taxon>
    </lineage>
</organism>
<dbReference type="Gene3D" id="2.60.40.680">
    <property type="match status" value="1"/>
</dbReference>
<feature type="non-terminal residue" evidence="1">
    <location>
        <position position="143"/>
    </location>
</feature>
<accession>X1NN75</accession>
<dbReference type="EMBL" id="BARV01028157">
    <property type="protein sequence ID" value="GAI45048.1"/>
    <property type="molecule type" value="Genomic_DNA"/>
</dbReference>
<name>X1NN75_9ZZZZ</name>
<gene>
    <name evidence="1" type="ORF">S06H3_45145</name>
</gene>
<protein>
    <recommendedName>
        <fullName evidence="2">Cohesin domain-containing protein</fullName>
    </recommendedName>
</protein>
<dbReference type="CDD" id="cd08547">
    <property type="entry name" value="Type_II_cohesin"/>
    <property type="match status" value="1"/>
</dbReference>